<dbReference type="Gene3D" id="1.10.357.10">
    <property type="entry name" value="Tetracycline Repressor, domain 2"/>
    <property type="match status" value="1"/>
</dbReference>
<evidence type="ECO:0000256" key="1">
    <source>
        <dbReference type="ARBA" id="ARBA00023015"/>
    </source>
</evidence>
<keyword evidence="3" id="KW-0804">Transcription</keyword>
<keyword evidence="2 4" id="KW-0238">DNA-binding</keyword>
<dbReference type="Pfam" id="PF00440">
    <property type="entry name" value="TetR_N"/>
    <property type="match status" value="1"/>
</dbReference>
<evidence type="ECO:0000256" key="3">
    <source>
        <dbReference type="ARBA" id="ARBA00023163"/>
    </source>
</evidence>
<evidence type="ECO:0000256" key="4">
    <source>
        <dbReference type="PROSITE-ProRule" id="PRU00335"/>
    </source>
</evidence>
<dbReference type="InterPro" id="IPR050109">
    <property type="entry name" value="HTH-type_TetR-like_transc_reg"/>
</dbReference>
<dbReference type="InterPro" id="IPR023772">
    <property type="entry name" value="DNA-bd_HTH_TetR-type_CS"/>
</dbReference>
<dbReference type="RefSeq" id="WP_186678837.1">
    <property type="nucleotide sequence ID" value="NZ_CP077093.1"/>
</dbReference>
<dbReference type="AlphaFoldDB" id="A0A9E6TQR8"/>
<dbReference type="GO" id="GO:0003700">
    <property type="term" value="F:DNA-binding transcription factor activity"/>
    <property type="evidence" value="ECO:0007669"/>
    <property type="project" value="TreeGrafter"/>
</dbReference>
<reference evidence="6 7" key="2">
    <citation type="journal article" date="2021" name="Microorganisms">
        <title>The Ever-Expanding Pseudomonas Genus: Description of 43 New Species and Partition of the Pseudomonas putida Group.</title>
        <authorList>
            <person name="Girard L."/>
            <person name="Lood C."/>
            <person name="Hofte M."/>
            <person name="Vandamme P."/>
            <person name="Rokni-Zadeh H."/>
            <person name="van Noort V."/>
            <person name="Lavigne R."/>
            <person name="De Mot R."/>
        </authorList>
    </citation>
    <scope>NUCLEOTIDE SEQUENCE [LARGE SCALE GENOMIC DNA]</scope>
    <source>
        <strain evidence="6 7">RW8P3</strain>
    </source>
</reference>
<dbReference type="InterPro" id="IPR036271">
    <property type="entry name" value="Tet_transcr_reg_TetR-rel_C_sf"/>
</dbReference>
<feature type="DNA-binding region" description="H-T-H motif" evidence="4">
    <location>
        <begin position="33"/>
        <end position="52"/>
    </location>
</feature>
<sequence>MARKPKEQSDKTYDLLLDAAEQVFSENGYANTTLQEIAERAGLTRGAIYWHFRDKAQLLDALLEDVQLPWDRLPKQFVSLEQAPSPKELGEIISQAVQETVDDSRQHRITLILLKRTEVVSDDHPAHRRLVAILDRIKNYLTVALSARFRQQDGTPHSNVPVAVAGVKAYVSGMVSHWVMKPAETDLTVMAFTIERLIFALFEPGNLKVQRSR</sequence>
<dbReference type="PROSITE" id="PS50977">
    <property type="entry name" value="HTH_TETR_2"/>
    <property type="match status" value="1"/>
</dbReference>
<dbReference type="PANTHER" id="PTHR30055">
    <property type="entry name" value="HTH-TYPE TRANSCRIPTIONAL REGULATOR RUTR"/>
    <property type="match status" value="1"/>
</dbReference>
<dbReference type="InterPro" id="IPR001647">
    <property type="entry name" value="HTH_TetR"/>
</dbReference>
<dbReference type="InterPro" id="IPR009057">
    <property type="entry name" value="Homeodomain-like_sf"/>
</dbReference>
<accession>A0A9E6TQR8</accession>
<evidence type="ECO:0000313" key="7">
    <source>
        <dbReference type="Proteomes" id="UP000634530"/>
    </source>
</evidence>
<reference evidence="6 7" key="1">
    <citation type="journal article" date="2020" name="Microorganisms">
        <title>Reliable Identification of Environmental Pseudomonas Isolates Using the rpoD Gene.</title>
        <authorList>
            <consortium name="The Broad Institute Genome Sequencing Platform"/>
            <person name="Girard L."/>
            <person name="Lood C."/>
            <person name="Rokni-Zadeh H."/>
            <person name="van Noort V."/>
            <person name="Lavigne R."/>
            <person name="De Mot R."/>
        </authorList>
    </citation>
    <scope>NUCLEOTIDE SEQUENCE [LARGE SCALE GENOMIC DNA]</scope>
    <source>
        <strain evidence="6 7">RW8P3</strain>
    </source>
</reference>
<dbReference type="Proteomes" id="UP000634530">
    <property type="component" value="Chromosome"/>
</dbReference>
<dbReference type="KEGG" id="pvw:HU752_020085"/>
<dbReference type="PRINTS" id="PR00455">
    <property type="entry name" value="HTHTETR"/>
</dbReference>
<dbReference type="PROSITE" id="PS01081">
    <property type="entry name" value="HTH_TETR_1"/>
    <property type="match status" value="1"/>
</dbReference>
<evidence type="ECO:0000313" key="6">
    <source>
        <dbReference type="EMBL" id="QXI26250.1"/>
    </source>
</evidence>
<organism evidence="6 7">
    <name type="scientific">Pseudomonas vanderleydeniana</name>
    <dbReference type="NCBI Taxonomy" id="2745495"/>
    <lineage>
        <taxon>Bacteria</taxon>
        <taxon>Pseudomonadati</taxon>
        <taxon>Pseudomonadota</taxon>
        <taxon>Gammaproteobacteria</taxon>
        <taxon>Pseudomonadales</taxon>
        <taxon>Pseudomonadaceae</taxon>
        <taxon>Pseudomonas</taxon>
    </lineage>
</organism>
<feature type="domain" description="HTH tetR-type" evidence="5">
    <location>
        <begin position="10"/>
        <end position="70"/>
    </location>
</feature>
<evidence type="ECO:0000256" key="2">
    <source>
        <dbReference type="ARBA" id="ARBA00023125"/>
    </source>
</evidence>
<gene>
    <name evidence="6" type="ORF">HU752_020085</name>
</gene>
<keyword evidence="1" id="KW-0805">Transcription regulation</keyword>
<dbReference type="SUPFAM" id="SSF48498">
    <property type="entry name" value="Tetracyclin repressor-like, C-terminal domain"/>
    <property type="match status" value="1"/>
</dbReference>
<keyword evidence="7" id="KW-1185">Reference proteome</keyword>
<evidence type="ECO:0000259" key="5">
    <source>
        <dbReference type="PROSITE" id="PS50977"/>
    </source>
</evidence>
<dbReference type="GO" id="GO:0000976">
    <property type="term" value="F:transcription cis-regulatory region binding"/>
    <property type="evidence" value="ECO:0007669"/>
    <property type="project" value="TreeGrafter"/>
</dbReference>
<dbReference type="PANTHER" id="PTHR30055:SF240">
    <property type="entry name" value="HTH-TYPE TRANSCRIPTIONAL REGULATOR ACRR"/>
    <property type="match status" value="1"/>
</dbReference>
<protein>
    <submittedName>
        <fullName evidence="6">TetR family transcriptional regulator</fullName>
    </submittedName>
</protein>
<dbReference type="EMBL" id="CP077093">
    <property type="protein sequence ID" value="QXI26250.1"/>
    <property type="molecule type" value="Genomic_DNA"/>
</dbReference>
<name>A0A9E6TQR8_9PSED</name>
<proteinExistence type="predicted"/>
<dbReference type="SUPFAM" id="SSF46689">
    <property type="entry name" value="Homeodomain-like"/>
    <property type="match status" value="1"/>
</dbReference>